<dbReference type="AlphaFoldDB" id="A0A2S5KX30"/>
<feature type="transmembrane region" description="Helical" evidence="10">
    <location>
        <begin position="143"/>
        <end position="161"/>
    </location>
</feature>
<feature type="transmembrane region" description="Helical" evidence="10">
    <location>
        <begin position="203"/>
        <end position="223"/>
    </location>
</feature>
<evidence type="ECO:0000256" key="2">
    <source>
        <dbReference type="ARBA" id="ARBA00022448"/>
    </source>
</evidence>
<evidence type="ECO:0000313" key="12">
    <source>
        <dbReference type="Proteomes" id="UP000238196"/>
    </source>
</evidence>
<keyword evidence="2" id="KW-0813">Transport</keyword>
<dbReference type="InterPro" id="IPR002528">
    <property type="entry name" value="MATE_fam"/>
</dbReference>
<feature type="transmembrane region" description="Helical" evidence="10">
    <location>
        <begin position="53"/>
        <end position="75"/>
    </location>
</feature>
<feature type="transmembrane region" description="Helical" evidence="10">
    <location>
        <begin position="326"/>
        <end position="348"/>
    </location>
</feature>
<dbReference type="GO" id="GO:0042910">
    <property type="term" value="F:xenobiotic transmembrane transporter activity"/>
    <property type="evidence" value="ECO:0007669"/>
    <property type="project" value="InterPro"/>
</dbReference>
<dbReference type="GO" id="GO:0006811">
    <property type="term" value="P:monoatomic ion transport"/>
    <property type="evidence" value="ECO:0007669"/>
    <property type="project" value="UniProtKB-KW"/>
</dbReference>
<feature type="transmembrane region" description="Helical" evidence="10">
    <location>
        <begin position="21"/>
        <end position="41"/>
    </location>
</feature>
<evidence type="ECO:0000256" key="3">
    <source>
        <dbReference type="ARBA" id="ARBA00022449"/>
    </source>
</evidence>
<keyword evidence="3" id="KW-0050">Antiport</keyword>
<keyword evidence="5 10" id="KW-0812">Transmembrane</keyword>
<name>A0A2S5KX30_9PROT</name>
<dbReference type="InterPro" id="IPR048279">
    <property type="entry name" value="MdtK-like"/>
</dbReference>
<evidence type="ECO:0000256" key="1">
    <source>
        <dbReference type="ARBA" id="ARBA00004429"/>
    </source>
</evidence>
<evidence type="ECO:0000256" key="6">
    <source>
        <dbReference type="ARBA" id="ARBA00022989"/>
    </source>
</evidence>
<dbReference type="GO" id="GO:0005886">
    <property type="term" value="C:plasma membrane"/>
    <property type="evidence" value="ECO:0007669"/>
    <property type="project" value="UniProtKB-SubCell"/>
</dbReference>
<feature type="transmembrane region" description="Helical" evidence="10">
    <location>
        <begin position="253"/>
        <end position="271"/>
    </location>
</feature>
<dbReference type="InterPro" id="IPR050222">
    <property type="entry name" value="MATE_MdtK"/>
</dbReference>
<dbReference type="OrthoDB" id="9780160at2"/>
<dbReference type="Pfam" id="PF01554">
    <property type="entry name" value="MatE"/>
    <property type="match status" value="2"/>
</dbReference>
<reference evidence="11 12" key="1">
    <citation type="submission" date="2018-02" db="EMBL/GenBank/DDBJ databases">
        <title>novel marine gammaproteobacteria from coastal saline agro ecosystem.</title>
        <authorList>
            <person name="Krishnan R."/>
            <person name="Ramesh Kumar N."/>
        </authorList>
    </citation>
    <scope>NUCLEOTIDE SEQUENCE [LARGE SCALE GENOMIC DNA]</scope>
    <source>
        <strain evidence="11 12">228</strain>
    </source>
</reference>
<evidence type="ECO:0000313" key="11">
    <source>
        <dbReference type="EMBL" id="PPC79411.1"/>
    </source>
</evidence>
<evidence type="ECO:0000256" key="5">
    <source>
        <dbReference type="ARBA" id="ARBA00022692"/>
    </source>
</evidence>
<evidence type="ECO:0000256" key="4">
    <source>
        <dbReference type="ARBA" id="ARBA00022475"/>
    </source>
</evidence>
<evidence type="ECO:0000256" key="9">
    <source>
        <dbReference type="ARBA" id="ARBA00031636"/>
    </source>
</evidence>
<gene>
    <name evidence="11" type="ORF">C4K68_00400</name>
</gene>
<dbReference type="Proteomes" id="UP000238196">
    <property type="component" value="Unassembled WGS sequence"/>
</dbReference>
<proteinExistence type="predicted"/>
<sequence length="452" mass="48641">MPLFRFPLLRSRGINLRYRKLLSLSLPIVGSMLSQSLMNLVDTALVGRLGEDALAGVGAGSYAIFLATALLLGLASAVQANIAHACGAEDRQQQRAVLSNGMLLGLLMSLLVVGLFWAIKTPLLHWITIHASVQAIAEPYFDWRILGLPAVAMSLVFRGVLNGSHQPGTFLKWLALTHLLNASLSFCLIYGHAGLPEMGASGAGLGTTISLYVGSLAYGLLVVRTLRPSCRLLSLTLLRTMLGYVIPHSAQQLSFALSLTVLFWIIGLLGTAQQAIAHVLMNLSLLLILPGVGLGMACTTLVGHALGRNHPDAAYRWGIDGVKTAFVVLLVLGIPLWLFPSFLLSLFLPQSNLIAAASPLLIITALMLALDAASLVLNQALYGAGAGQMSMTINIISQWCFFLPLAWLFGPILGGGLLAIWLVQFAQRCINSGLYTWIWRQRHWQPQPASLN</sequence>
<feature type="transmembrane region" description="Helical" evidence="10">
    <location>
        <begin position="360"/>
        <end position="381"/>
    </location>
</feature>
<dbReference type="NCBIfam" id="TIGR00797">
    <property type="entry name" value="matE"/>
    <property type="match status" value="1"/>
</dbReference>
<comment type="caution">
    <text evidence="11">The sequence shown here is derived from an EMBL/GenBank/DDBJ whole genome shotgun (WGS) entry which is preliminary data.</text>
</comment>
<dbReference type="PANTHER" id="PTHR43298">
    <property type="entry name" value="MULTIDRUG RESISTANCE PROTEIN NORM-RELATED"/>
    <property type="match status" value="1"/>
</dbReference>
<keyword evidence="7" id="KW-0406">Ion transport</keyword>
<feature type="transmembrane region" description="Helical" evidence="10">
    <location>
        <begin position="283"/>
        <end position="306"/>
    </location>
</feature>
<evidence type="ECO:0000256" key="10">
    <source>
        <dbReference type="SAM" id="Phobius"/>
    </source>
</evidence>
<keyword evidence="6 10" id="KW-1133">Transmembrane helix</keyword>
<keyword evidence="4" id="KW-1003">Cell membrane</keyword>
<accession>A0A2S5KX30</accession>
<dbReference type="CDD" id="cd13133">
    <property type="entry name" value="MATE_like_7"/>
    <property type="match status" value="1"/>
</dbReference>
<feature type="transmembrane region" description="Helical" evidence="10">
    <location>
        <begin position="96"/>
        <end position="119"/>
    </location>
</feature>
<organism evidence="11 12">
    <name type="scientific">Proteobacteria bacterium 228</name>
    <dbReference type="NCBI Taxonomy" id="2083153"/>
    <lineage>
        <taxon>Bacteria</taxon>
        <taxon>Pseudomonadati</taxon>
        <taxon>Pseudomonadota</taxon>
    </lineage>
</organism>
<dbReference type="PIRSF" id="PIRSF006603">
    <property type="entry name" value="DinF"/>
    <property type="match status" value="1"/>
</dbReference>
<protein>
    <recommendedName>
        <fullName evidence="9">Multidrug-efflux transporter</fullName>
    </recommendedName>
</protein>
<dbReference type="GO" id="GO:0015297">
    <property type="term" value="F:antiporter activity"/>
    <property type="evidence" value="ECO:0007669"/>
    <property type="project" value="UniProtKB-KW"/>
</dbReference>
<keyword evidence="8 10" id="KW-0472">Membrane</keyword>
<comment type="subcellular location">
    <subcellularLocation>
        <location evidence="1">Cell inner membrane</location>
        <topology evidence="1">Multi-pass membrane protein</topology>
    </subcellularLocation>
</comment>
<dbReference type="EMBL" id="PRLP01000001">
    <property type="protein sequence ID" value="PPC79411.1"/>
    <property type="molecule type" value="Genomic_DNA"/>
</dbReference>
<evidence type="ECO:0000256" key="8">
    <source>
        <dbReference type="ARBA" id="ARBA00023136"/>
    </source>
</evidence>
<dbReference type="PANTHER" id="PTHR43298:SF2">
    <property type="entry name" value="FMN_FAD EXPORTER YEEO-RELATED"/>
    <property type="match status" value="1"/>
</dbReference>
<feature type="transmembrane region" description="Helical" evidence="10">
    <location>
        <begin position="401"/>
        <end position="423"/>
    </location>
</feature>
<evidence type="ECO:0000256" key="7">
    <source>
        <dbReference type="ARBA" id="ARBA00023065"/>
    </source>
</evidence>
<feature type="transmembrane region" description="Helical" evidence="10">
    <location>
        <begin position="173"/>
        <end position="191"/>
    </location>
</feature>